<keyword evidence="3" id="KW-0539">Nucleus</keyword>
<dbReference type="GO" id="GO:0008270">
    <property type="term" value="F:zinc ion binding"/>
    <property type="evidence" value="ECO:0007669"/>
    <property type="project" value="InterPro"/>
</dbReference>
<evidence type="ECO:0000256" key="4">
    <source>
        <dbReference type="SAM" id="MobiDB-lite"/>
    </source>
</evidence>
<evidence type="ECO:0000256" key="2">
    <source>
        <dbReference type="ARBA" id="ARBA00023002"/>
    </source>
</evidence>
<dbReference type="InterPro" id="IPR007219">
    <property type="entry name" value="XnlR_reg_dom"/>
</dbReference>
<evidence type="ECO:0000259" key="5">
    <source>
        <dbReference type="SMART" id="SM00906"/>
    </source>
</evidence>
<dbReference type="GO" id="GO:0006351">
    <property type="term" value="P:DNA-templated transcription"/>
    <property type="evidence" value="ECO:0007669"/>
    <property type="project" value="InterPro"/>
</dbReference>
<dbReference type="OrthoDB" id="6730379at2759"/>
<dbReference type="Pfam" id="PF00106">
    <property type="entry name" value="adh_short"/>
    <property type="match status" value="1"/>
</dbReference>
<dbReference type="CDD" id="cd05233">
    <property type="entry name" value="SDR_c"/>
    <property type="match status" value="1"/>
</dbReference>
<proteinExistence type="inferred from homology"/>
<dbReference type="PANTHER" id="PTHR44196:SF1">
    <property type="entry name" value="DEHYDROGENASE_REDUCTASE SDR FAMILY MEMBER 7B"/>
    <property type="match status" value="1"/>
</dbReference>
<dbReference type="Pfam" id="PF04082">
    <property type="entry name" value="Fungal_trans"/>
    <property type="match status" value="1"/>
</dbReference>
<feature type="region of interest" description="Disordered" evidence="4">
    <location>
        <begin position="1061"/>
        <end position="1104"/>
    </location>
</feature>
<dbReference type="SMART" id="SM00906">
    <property type="entry name" value="Fungal_trans"/>
    <property type="match status" value="1"/>
</dbReference>
<evidence type="ECO:0000256" key="1">
    <source>
        <dbReference type="ARBA" id="ARBA00006484"/>
    </source>
</evidence>
<feature type="compositionally biased region" description="Low complexity" evidence="4">
    <location>
        <begin position="1061"/>
        <end position="1102"/>
    </location>
</feature>
<organism evidence="6 7">
    <name type="scientific">Talaromyces amestolkiae</name>
    <dbReference type="NCBI Taxonomy" id="1196081"/>
    <lineage>
        <taxon>Eukaryota</taxon>
        <taxon>Fungi</taxon>
        <taxon>Dikarya</taxon>
        <taxon>Ascomycota</taxon>
        <taxon>Pezizomycotina</taxon>
        <taxon>Eurotiomycetes</taxon>
        <taxon>Eurotiomycetidae</taxon>
        <taxon>Eurotiales</taxon>
        <taxon>Trichocomaceae</taxon>
        <taxon>Talaromyces</taxon>
        <taxon>Talaromyces sect. Talaromyces</taxon>
    </lineage>
</organism>
<evidence type="ECO:0000256" key="3">
    <source>
        <dbReference type="ARBA" id="ARBA00023242"/>
    </source>
</evidence>
<feature type="domain" description="Xylanolytic transcriptional activator regulatory" evidence="5">
    <location>
        <begin position="460"/>
        <end position="533"/>
    </location>
</feature>
<gene>
    <name evidence="6" type="ORF">BHQ10_009098</name>
</gene>
<dbReference type="SUPFAM" id="SSF51735">
    <property type="entry name" value="NAD(P)-binding Rossmann-fold domains"/>
    <property type="match status" value="1"/>
</dbReference>
<dbReference type="PANTHER" id="PTHR44196">
    <property type="entry name" value="DEHYDROGENASE/REDUCTASE SDR FAMILY MEMBER 7B"/>
    <property type="match status" value="1"/>
</dbReference>
<evidence type="ECO:0000313" key="7">
    <source>
        <dbReference type="Proteomes" id="UP000249363"/>
    </source>
</evidence>
<protein>
    <recommendedName>
        <fullName evidence="5">Xylanolytic transcriptional activator regulatory domain-containing protein</fullName>
    </recommendedName>
</protein>
<dbReference type="GO" id="GO:0016491">
    <property type="term" value="F:oxidoreductase activity"/>
    <property type="evidence" value="ECO:0007669"/>
    <property type="project" value="UniProtKB-KW"/>
</dbReference>
<dbReference type="InterPro" id="IPR036291">
    <property type="entry name" value="NAD(P)-bd_dom_sf"/>
</dbReference>
<dbReference type="EMBL" id="MIKG01000022">
    <property type="protein sequence ID" value="RAO73086.1"/>
    <property type="molecule type" value="Genomic_DNA"/>
</dbReference>
<dbReference type="RefSeq" id="XP_040737600.1">
    <property type="nucleotide sequence ID" value="XM_040881976.1"/>
</dbReference>
<keyword evidence="2" id="KW-0560">Oxidoreductase</keyword>
<reference evidence="6 7" key="1">
    <citation type="journal article" date="2017" name="Biotechnol. Biofuels">
        <title>Differential beta-glucosidase expression as a function of carbon source availability in Talaromyces amestolkiae: a genomic and proteomic approach.</title>
        <authorList>
            <person name="de Eugenio L.I."/>
            <person name="Mendez-Liter J.A."/>
            <person name="Nieto-Dominguez M."/>
            <person name="Alonso L."/>
            <person name="Gil-Munoz J."/>
            <person name="Barriuso J."/>
            <person name="Prieto A."/>
            <person name="Martinez M.J."/>
        </authorList>
    </citation>
    <scope>NUCLEOTIDE SEQUENCE [LARGE SCALE GENOMIC DNA]</scope>
    <source>
        <strain evidence="6 7">CIB</strain>
    </source>
</reference>
<dbReference type="Proteomes" id="UP000249363">
    <property type="component" value="Unassembled WGS sequence"/>
</dbReference>
<evidence type="ECO:0000313" key="6">
    <source>
        <dbReference type="EMBL" id="RAO73086.1"/>
    </source>
</evidence>
<comment type="caution">
    <text evidence="6">The sequence shown here is derived from an EMBL/GenBank/DDBJ whole genome shotgun (WGS) entry which is preliminary data.</text>
</comment>
<dbReference type="Gene3D" id="3.40.50.720">
    <property type="entry name" value="NAD(P)-binding Rossmann-like Domain"/>
    <property type="match status" value="1"/>
</dbReference>
<dbReference type="PRINTS" id="PR00081">
    <property type="entry name" value="GDHRDH"/>
</dbReference>
<dbReference type="InterPro" id="IPR002347">
    <property type="entry name" value="SDR_fam"/>
</dbReference>
<sequence length="1443" mass="157538">MFRLQCVRGIKLLFREDAIERGIHFGREGTWSKRCKRIKKPPILELDNDFTGVPLDQYYGKWIWLNTTYNDFTGEPDNWEDGENDAGLTSTVDSGSGRWVLALGQHEQQQQQIINQIPKTRSLGNPLSYYTHSEAYLLDYFIGAIGPNCSLSSSQNPYMSLIPLLSYTTFRNTILAVSANQLTLLGDTRYSREACMYKQKALTGLTQVDGTSTPHFGVVASVMMLCFHDISDNCSPSWVTHLRGGLDMTQYLPTGSAQMESLKRFFNMYFVAHDIMSRTAPLDYEDEPEHEWLENDDLDEVDTTVGCSRRLMTLVSQTSSLARQRRKVKDTDSDFIKKCEDVGMGLESLHQKLPAGTSPTESFILQIAEIKRLSALLYFTENLGDLVSSSSLSSAAVTYSALAHRQGLAGSNNTHFSVDYLIKAESVLSIVVLGDIQLLNIQVLVGMVLLHQESQDLQQAMILIATTMRLAHKIGLHNRVSSELLDPINARERACVFWMAYILDKDLSMRSKMPSIQLDDDIDLDLPSQEDDENQIDDGYGNNNTNICVGVITTIDGNVKMNYFVTRIQLAVIEGGVYDYLYSTRSQKRNAEERSHALESVARALATWKASIPLEFSASMALERVTNDILRYVGVLHATSMLCTNMLNQANAWNSQWVGSIRKYAKDGTVPTLPSPWDELVDEARDLAVLLRALPAPDRWNFWIMGCSDMASMMLLTVNGMQRPQKDTLSLDEQLIEAGLRILDKVYPYPYPKPQNSNYILTMAVVGTFILAQGLLWSLAYGDASNLNPNGEGCVDPSGYLQCYQNNIDQLSSCMEEVQKTCSADTLTECELGCGDAQLAANIGCWLTSCWNQVYSCAYQETVLQYLTGADLEQGPTPVPYYPAPDNAPGGCVCNLGYIWGNFTVTYANQNPCSSYNIVSAGVGAEASCQCCWDSSIMSDIVELCPHNDLSDLDIGLMLDTFESGYNNSASDQCSILADGGQCVSSFGIDTVASTWYNPGQLPSGYPGTAPLSDTTAGGSLTSAPAPYTYSIFPSYISVITPAPYNAKNAAGTGTVIETSSATGTPAAGTSATGTSTTGASTTGASKTTTGSTTGAVSSSTGQKGAANNLLSQISFGYGVWGLAIQMFAGALLSIANLSRTDAKMGSDTELYPGDKYFESFTKIWHNKPYPQISPLRSELQVSGSVVFITGGGTGIGKATAIAFAQAGARVIAIFGRRIDRLQSAAEEIYKANPNGTTEVVFESVDLTQRMALDAAFASAIKHAGGSNIDIFIHNAGILQTPGVVAGYDENEYRKGLELNMVGAFNTVQAMFPLLAPKAKVFNISSCISHISVMPGSWAYAATKIANTKMFDYLQIENPDLHIVNVHPGVVNTEINANTELAGVGVDEVELPAHFLVWLASHEAEFLKGKFVWVNWDVDELKARANDIKHSRILKILLNGVPL</sequence>
<dbReference type="InterPro" id="IPR021858">
    <property type="entry name" value="Fun_TF"/>
</dbReference>
<accession>A0A364LB87</accession>
<dbReference type="STRING" id="1196081.A0A364LB87"/>
<dbReference type="GO" id="GO:0016020">
    <property type="term" value="C:membrane"/>
    <property type="evidence" value="ECO:0007669"/>
    <property type="project" value="TreeGrafter"/>
</dbReference>
<dbReference type="Pfam" id="PF11951">
    <property type="entry name" value="Fungal_trans_2"/>
    <property type="match status" value="1"/>
</dbReference>
<dbReference type="GO" id="GO:0003677">
    <property type="term" value="F:DNA binding"/>
    <property type="evidence" value="ECO:0007669"/>
    <property type="project" value="InterPro"/>
</dbReference>
<dbReference type="GeneID" id="63798312"/>
<name>A0A364LB87_TALAM</name>
<comment type="similarity">
    <text evidence="1">Belongs to the short-chain dehydrogenases/reductases (SDR) family.</text>
</comment>
<dbReference type="CDD" id="cd12148">
    <property type="entry name" value="fungal_TF_MHR"/>
    <property type="match status" value="1"/>
</dbReference>
<keyword evidence="7" id="KW-1185">Reference proteome</keyword>